<comment type="caution">
    <text evidence="1">The sequence shown here is derived from an EMBL/GenBank/DDBJ whole genome shotgun (WGS) entry which is preliminary data.</text>
</comment>
<reference evidence="1 2" key="1">
    <citation type="submission" date="2024-01" db="EMBL/GenBank/DDBJ databases">
        <authorList>
            <person name="Alioto T."/>
            <person name="Alioto T."/>
            <person name="Gomez Garrido J."/>
        </authorList>
    </citation>
    <scope>NUCLEOTIDE SEQUENCE [LARGE SCALE GENOMIC DNA]</scope>
</reference>
<dbReference type="EMBL" id="CAWUFR010000024">
    <property type="protein sequence ID" value="CAK6956284.1"/>
    <property type="molecule type" value="Genomic_DNA"/>
</dbReference>
<evidence type="ECO:0000313" key="2">
    <source>
        <dbReference type="Proteomes" id="UP001314229"/>
    </source>
</evidence>
<proteinExistence type="predicted"/>
<organism evidence="1 2">
    <name type="scientific">Scomber scombrus</name>
    <name type="common">Atlantic mackerel</name>
    <name type="synonym">Scomber vernalis</name>
    <dbReference type="NCBI Taxonomy" id="13677"/>
    <lineage>
        <taxon>Eukaryota</taxon>
        <taxon>Metazoa</taxon>
        <taxon>Chordata</taxon>
        <taxon>Craniata</taxon>
        <taxon>Vertebrata</taxon>
        <taxon>Euteleostomi</taxon>
        <taxon>Actinopterygii</taxon>
        <taxon>Neopterygii</taxon>
        <taxon>Teleostei</taxon>
        <taxon>Neoteleostei</taxon>
        <taxon>Acanthomorphata</taxon>
        <taxon>Pelagiaria</taxon>
        <taxon>Scombriformes</taxon>
        <taxon>Scombridae</taxon>
        <taxon>Scomber</taxon>
    </lineage>
</organism>
<gene>
    <name evidence="1" type="ORF">FSCOSCO3_A007209</name>
</gene>
<keyword evidence="2" id="KW-1185">Reference proteome</keyword>
<name>A0AAV1NCY5_SCOSC</name>
<sequence length="105" mass="11140">MSPAGSESDVAVGDGARCLAAAECSGVTVLVMGHDEQPQMKDEAWRILGRGAPLRPAPSRIPPLIWSRTSAQENRGMLTGSGGNCWYLEALKSGCKKSSLSHKEE</sequence>
<accession>A0AAV1NCY5</accession>
<dbReference type="Proteomes" id="UP001314229">
    <property type="component" value="Unassembled WGS sequence"/>
</dbReference>
<dbReference type="AlphaFoldDB" id="A0AAV1NCY5"/>
<protein>
    <submittedName>
        <fullName evidence="1">Uncharacterized protein</fullName>
    </submittedName>
</protein>
<evidence type="ECO:0000313" key="1">
    <source>
        <dbReference type="EMBL" id="CAK6956284.1"/>
    </source>
</evidence>